<comment type="caution">
    <text evidence="1">The sequence shown here is derived from an EMBL/GenBank/DDBJ whole genome shotgun (WGS) entry which is preliminary data.</text>
</comment>
<dbReference type="Proteomes" id="UP000466442">
    <property type="component" value="Unassembled WGS sequence"/>
</dbReference>
<dbReference type="OrthoDB" id="6623004at2759"/>
<evidence type="ECO:0000313" key="2">
    <source>
        <dbReference type="Proteomes" id="UP000466442"/>
    </source>
</evidence>
<dbReference type="EMBL" id="WIXP02000007">
    <property type="protein sequence ID" value="KAF6208668.1"/>
    <property type="molecule type" value="Genomic_DNA"/>
</dbReference>
<name>A0A8S9XK86_APOLU</name>
<proteinExistence type="predicted"/>
<organism evidence="1 2">
    <name type="scientific">Apolygus lucorum</name>
    <name type="common">Small green plant bug</name>
    <name type="synonym">Lygocoris lucorum</name>
    <dbReference type="NCBI Taxonomy" id="248454"/>
    <lineage>
        <taxon>Eukaryota</taxon>
        <taxon>Metazoa</taxon>
        <taxon>Ecdysozoa</taxon>
        <taxon>Arthropoda</taxon>
        <taxon>Hexapoda</taxon>
        <taxon>Insecta</taxon>
        <taxon>Pterygota</taxon>
        <taxon>Neoptera</taxon>
        <taxon>Paraneoptera</taxon>
        <taxon>Hemiptera</taxon>
        <taxon>Heteroptera</taxon>
        <taxon>Panheteroptera</taxon>
        <taxon>Cimicomorpha</taxon>
        <taxon>Miridae</taxon>
        <taxon>Mirini</taxon>
        <taxon>Apolygus</taxon>
    </lineage>
</organism>
<accession>A0A8S9XK86</accession>
<sequence>MSKSDPEVSHEATTLASQIRDFSFLVSLTAWYNILFQINLVSKFLQSPTFDLAETISLLEKCTVFFKTFRANGFAECLVSAKELAEQLGAEAEFVHHKRLRKIKKNFDYENSDDPPADPKKLFEVEFFNPLADLALNELDTRFEQLQHFSSIWGFLFDLEHLPEHCDLLEKCRSLENHLAHKAEKDIDGNDMCSELETGMRMRIRSLRPSGGCDRSVVGALGRRERIVRDGGERETRRLRSAHWVRSALNAAPTADFPRGQQTVVNRLASPTGDGEPVMG</sequence>
<evidence type="ECO:0000313" key="1">
    <source>
        <dbReference type="EMBL" id="KAF6208668.1"/>
    </source>
</evidence>
<dbReference type="AlphaFoldDB" id="A0A8S9XK86"/>
<gene>
    <name evidence="1" type="ORF">GE061_017126</name>
</gene>
<keyword evidence="2" id="KW-1185">Reference proteome</keyword>
<reference evidence="1" key="1">
    <citation type="journal article" date="2021" name="Mol. Ecol. Resour.">
        <title>Apolygus lucorum genome provides insights into omnivorousness and mesophyll feeding.</title>
        <authorList>
            <person name="Liu Y."/>
            <person name="Liu H."/>
            <person name="Wang H."/>
            <person name="Huang T."/>
            <person name="Liu B."/>
            <person name="Yang B."/>
            <person name="Yin L."/>
            <person name="Li B."/>
            <person name="Zhang Y."/>
            <person name="Zhang S."/>
            <person name="Jiang F."/>
            <person name="Zhang X."/>
            <person name="Ren Y."/>
            <person name="Wang B."/>
            <person name="Wang S."/>
            <person name="Lu Y."/>
            <person name="Wu K."/>
            <person name="Fan W."/>
            <person name="Wang G."/>
        </authorList>
    </citation>
    <scope>NUCLEOTIDE SEQUENCE</scope>
    <source>
        <strain evidence="1">12Hb</strain>
    </source>
</reference>
<protein>
    <submittedName>
        <fullName evidence="1">Uncharacterized protein</fullName>
    </submittedName>
</protein>